<keyword evidence="1" id="KW-0812">Transmembrane</keyword>
<sequence length="104" mass="11807">MIVSNLENKHLQGVLTNKKVARKIYEILNFNNNKIVKFSFISVVAFFFVGISLIADDCIFVGISLTAHDCILCYSYDLASLKLNFVSFLKIIINVVYKARGRKI</sequence>
<keyword evidence="1" id="KW-1133">Transmembrane helix</keyword>
<keyword evidence="1" id="KW-0472">Membrane</keyword>
<evidence type="ECO:0000256" key="1">
    <source>
        <dbReference type="SAM" id="Phobius"/>
    </source>
</evidence>
<accession>A0A8D8X253</accession>
<feature type="transmembrane region" description="Helical" evidence="1">
    <location>
        <begin position="79"/>
        <end position="97"/>
    </location>
</feature>
<dbReference type="EMBL" id="HBUF01247868">
    <property type="protein sequence ID" value="CAG6679024.1"/>
    <property type="molecule type" value="Transcribed_RNA"/>
</dbReference>
<organism evidence="2">
    <name type="scientific">Cacopsylla melanoneura</name>
    <dbReference type="NCBI Taxonomy" id="428564"/>
    <lineage>
        <taxon>Eukaryota</taxon>
        <taxon>Metazoa</taxon>
        <taxon>Ecdysozoa</taxon>
        <taxon>Arthropoda</taxon>
        <taxon>Hexapoda</taxon>
        <taxon>Insecta</taxon>
        <taxon>Pterygota</taxon>
        <taxon>Neoptera</taxon>
        <taxon>Paraneoptera</taxon>
        <taxon>Hemiptera</taxon>
        <taxon>Sternorrhyncha</taxon>
        <taxon>Psylloidea</taxon>
        <taxon>Psyllidae</taxon>
        <taxon>Psyllinae</taxon>
        <taxon>Cacopsylla</taxon>
    </lineage>
</organism>
<dbReference type="AlphaFoldDB" id="A0A8D8X253"/>
<proteinExistence type="predicted"/>
<name>A0A8D8X253_9HEMI</name>
<evidence type="ECO:0000313" key="2">
    <source>
        <dbReference type="EMBL" id="CAG6679024.1"/>
    </source>
</evidence>
<reference evidence="2" key="1">
    <citation type="submission" date="2021-05" db="EMBL/GenBank/DDBJ databases">
        <authorList>
            <person name="Alioto T."/>
            <person name="Alioto T."/>
            <person name="Gomez Garrido J."/>
        </authorList>
    </citation>
    <scope>NUCLEOTIDE SEQUENCE</scope>
</reference>
<feature type="transmembrane region" description="Helical" evidence="1">
    <location>
        <begin position="40"/>
        <end position="67"/>
    </location>
</feature>
<protein>
    <submittedName>
        <fullName evidence="2">Uncharacterized protein</fullName>
    </submittedName>
</protein>